<accession>A0ABS5IVJ1</accession>
<evidence type="ECO:0000256" key="2">
    <source>
        <dbReference type="SAM" id="SignalP"/>
    </source>
</evidence>
<keyword evidence="1" id="KW-0040">ANK repeat</keyword>
<keyword evidence="4" id="KW-1185">Reference proteome</keyword>
<dbReference type="PANTHER" id="PTHR24116">
    <property type="entry name" value="KINASE D-INTERACTING SUBSTRATE OF 220 KDA"/>
    <property type="match status" value="1"/>
</dbReference>
<gene>
    <name evidence="3" type="ORF">KE626_06630</name>
</gene>
<feature type="repeat" description="ANK" evidence="1">
    <location>
        <begin position="159"/>
        <end position="196"/>
    </location>
</feature>
<feature type="signal peptide" evidence="2">
    <location>
        <begin position="1"/>
        <end position="18"/>
    </location>
</feature>
<name>A0ABS5IVJ1_9BACT</name>
<dbReference type="Pfam" id="PF12796">
    <property type="entry name" value="Ank_2"/>
    <property type="match status" value="1"/>
</dbReference>
<dbReference type="SMART" id="SM00248">
    <property type="entry name" value="ANK"/>
    <property type="match status" value="5"/>
</dbReference>
<dbReference type="InterPro" id="IPR002110">
    <property type="entry name" value="Ankyrin_rpt"/>
</dbReference>
<proteinExistence type="predicted"/>
<sequence>MRLILLLGMFGLMSPACAQKNREVVIRNNTIFKAAANNDTAGIKAALGDAALLEAKDERGRTPLMVTTYHHHTEAARVLIAAGANVNAQDKQLNSPFLYAGAEGYADILKMCMGAGADYTVFNRYGGSALIPAAERAHIEVIALLLADKTFPVNHINRLGWTALLEAVILGRGGTAHQQVVKMLIAGGADVNIADKDGVTSLQHAKNSNYSEIIKMLQEAGAK</sequence>
<keyword evidence="2" id="KW-0732">Signal</keyword>
<feature type="repeat" description="ANK" evidence="1">
    <location>
        <begin position="59"/>
        <end position="91"/>
    </location>
</feature>
<reference evidence="3 4" key="1">
    <citation type="submission" date="2021-04" db="EMBL/GenBank/DDBJ databases">
        <title>Chitinophaga sp. nov., isolated from the rhizosphere soil.</title>
        <authorList>
            <person name="He S."/>
        </authorList>
    </citation>
    <scope>NUCLEOTIDE SEQUENCE [LARGE SCALE GENOMIC DNA]</scope>
    <source>
        <strain evidence="3 4">2R12</strain>
    </source>
</reference>
<dbReference type="Gene3D" id="1.25.40.20">
    <property type="entry name" value="Ankyrin repeat-containing domain"/>
    <property type="match status" value="1"/>
</dbReference>
<dbReference type="PROSITE" id="PS50088">
    <property type="entry name" value="ANK_REPEAT"/>
    <property type="match status" value="3"/>
</dbReference>
<evidence type="ECO:0000313" key="4">
    <source>
        <dbReference type="Proteomes" id="UP000676386"/>
    </source>
</evidence>
<evidence type="ECO:0000256" key="1">
    <source>
        <dbReference type="PROSITE-ProRule" id="PRU00023"/>
    </source>
</evidence>
<dbReference type="PANTHER" id="PTHR24116:SF0">
    <property type="entry name" value="KINASE D-INTERACTING SUBSTRATE OF 220 KDA"/>
    <property type="match status" value="1"/>
</dbReference>
<dbReference type="Proteomes" id="UP000676386">
    <property type="component" value="Unassembled WGS sequence"/>
</dbReference>
<dbReference type="EMBL" id="JAGTXB010000002">
    <property type="protein sequence ID" value="MBS0026977.1"/>
    <property type="molecule type" value="Genomic_DNA"/>
</dbReference>
<dbReference type="RefSeq" id="WP_211972067.1">
    <property type="nucleotide sequence ID" value="NZ_CBFHAM010000101.1"/>
</dbReference>
<comment type="caution">
    <text evidence="3">The sequence shown here is derived from an EMBL/GenBank/DDBJ whole genome shotgun (WGS) entry which is preliminary data.</text>
</comment>
<dbReference type="PROSITE" id="PS50297">
    <property type="entry name" value="ANK_REP_REGION"/>
    <property type="match status" value="2"/>
</dbReference>
<protein>
    <submittedName>
        <fullName evidence="3">Ankyrin repeat domain-containing protein</fullName>
    </submittedName>
</protein>
<evidence type="ECO:0000313" key="3">
    <source>
        <dbReference type="EMBL" id="MBS0026977.1"/>
    </source>
</evidence>
<feature type="chain" id="PRO_5047015926" evidence="2">
    <location>
        <begin position="19"/>
        <end position="223"/>
    </location>
</feature>
<dbReference type="InterPro" id="IPR052771">
    <property type="entry name" value="Neurotrophin_sig_adaptor"/>
</dbReference>
<feature type="repeat" description="ANK" evidence="1">
    <location>
        <begin position="197"/>
        <end position="223"/>
    </location>
</feature>
<dbReference type="InterPro" id="IPR036770">
    <property type="entry name" value="Ankyrin_rpt-contain_sf"/>
</dbReference>
<dbReference type="SUPFAM" id="SSF48403">
    <property type="entry name" value="Ankyrin repeat"/>
    <property type="match status" value="1"/>
</dbReference>
<dbReference type="Pfam" id="PF00023">
    <property type="entry name" value="Ank"/>
    <property type="match status" value="1"/>
</dbReference>
<organism evidence="3 4">
    <name type="scientific">Chitinophaga hostae</name>
    <dbReference type="NCBI Taxonomy" id="2831022"/>
    <lineage>
        <taxon>Bacteria</taxon>
        <taxon>Pseudomonadati</taxon>
        <taxon>Bacteroidota</taxon>
        <taxon>Chitinophagia</taxon>
        <taxon>Chitinophagales</taxon>
        <taxon>Chitinophagaceae</taxon>
        <taxon>Chitinophaga</taxon>
    </lineage>
</organism>